<evidence type="ECO:0000313" key="6">
    <source>
        <dbReference type="WormBase" id="SRAE_X000186500"/>
    </source>
</evidence>
<keyword evidence="3" id="KW-0548">Nucleotidyltransferase</keyword>
<keyword evidence="3" id="KW-0695">RNA-directed DNA polymerase</keyword>
<dbReference type="PROSITE" id="PS50878">
    <property type="entry name" value="RT_POL"/>
    <property type="match status" value="1"/>
</dbReference>
<dbReference type="WBParaSite" id="SRAE_X000186500.1">
    <property type="protein sequence ID" value="SRAE_X000186500.1"/>
    <property type="gene ID" value="WBGene00267442"/>
</dbReference>
<dbReference type="CTD" id="36384936"/>
<feature type="region of interest" description="Disordered" evidence="1">
    <location>
        <begin position="180"/>
        <end position="201"/>
    </location>
</feature>
<dbReference type="InterPro" id="IPR000477">
    <property type="entry name" value="RT_dom"/>
</dbReference>
<reference evidence="5" key="3">
    <citation type="submission" date="2020-12" db="UniProtKB">
        <authorList>
            <consortium name="WormBaseParasite"/>
        </authorList>
    </citation>
    <scope>IDENTIFICATION</scope>
</reference>
<dbReference type="Pfam" id="PF00078">
    <property type="entry name" value="RVT_1"/>
    <property type="match status" value="1"/>
</dbReference>
<evidence type="ECO:0000313" key="3">
    <source>
        <dbReference type="EMBL" id="CEF60125.1"/>
    </source>
</evidence>
<dbReference type="OMA" id="KYRITHY"/>
<reference evidence="3" key="2">
    <citation type="submission" date="2014-09" db="EMBL/GenBank/DDBJ databases">
        <authorList>
            <person name="Aslett A.Martin."/>
        </authorList>
    </citation>
    <scope>NUCLEOTIDE SEQUENCE</scope>
    <source>
        <strain evidence="3">ED321 Heterogonic</strain>
    </source>
</reference>
<name>A0A090KRW1_STRRB</name>
<feature type="region of interest" description="Disordered" evidence="1">
    <location>
        <begin position="1343"/>
        <end position="1370"/>
    </location>
</feature>
<gene>
    <name evidence="3 5 6" type="ORF">SRAE_X000186500</name>
</gene>
<organism evidence="3">
    <name type="scientific">Strongyloides ratti</name>
    <name type="common">Parasitic roundworm</name>
    <dbReference type="NCBI Taxonomy" id="34506"/>
    <lineage>
        <taxon>Eukaryota</taxon>
        <taxon>Metazoa</taxon>
        <taxon>Ecdysozoa</taxon>
        <taxon>Nematoda</taxon>
        <taxon>Chromadorea</taxon>
        <taxon>Rhabditida</taxon>
        <taxon>Tylenchina</taxon>
        <taxon>Panagrolaimomorpha</taxon>
        <taxon>Strongyloidoidea</taxon>
        <taxon>Strongyloididae</taxon>
        <taxon>Strongyloides</taxon>
    </lineage>
</organism>
<dbReference type="Proteomes" id="UP000035682">
    <property type="component" value="Unplaced"/>
</dbReference>
<dbReference type="PANTHER" id="PTHR35450:SF2">
    <property type="entry name" value="REVERSE TRANSCRIPTASE DOMAIN-CONTAINING PROTEIN"/>
    <property type="match status" value="1"/>
</dbReference>
<dbReference type="SUPFAM" id="SSF56672">
    <property type="entry name" value="DNA/RNA polymerases"/>
    <property type="match status" value="1"/>
</dbReference>
<feature type="compositionally biased region" description="Polar residues" evidence="1">
    <location>
        <begin position="180"/>
        <end position="191"/>
    </location>
</feature>
<keyword evidence="4" id="KW-1185">Reference proteome</keyword>
<dbReference type="WormBase" id="SRAE_X000186500">
    <property type="protein sequence ID" value="SRP10064"/>
    <property type="gene ID" value="WBGene00267442"/>
</dbReference>
<dbReference type="RefSeq" id="XP_024499335.1">
    <property type="nucleotide sequence ID" value="XM_024653784.1"/>
</dbReference>
<dbReference type="OrthoDB" id="5877202at2759"/>
<evidence type="ECO:0000259" key="2">
    <source>
        <dbReference type="PROSITE" id="PS50878"/>
    </source>
</evidence>
<evidence type="ECO:0000256" key="1">
    <source>
        <dbReference type="SAM" id="MobiDB-lite"/>
    </source>
</evidence>
<accession>A0A090KRW1</accession>
<protein>
    <submittedName>
        <fullName evidence="3 5">Reverse transcriptase domain-containing protein</fullName>
    </submittedName>
</protein>
<dbReference type="PANTHER" id="PTHR35450">
    <property type="entry name" value="REVERSE TRANSCRIPTASE DOMAIN-CONTAINING PROTEIN"/>
    <property type="match status" value="1"/>
</dbReference>
<reference evidence="4" key="1">
    <citation type="submission" date="2014-09" db="EMBL/GenBank/DDBJ databases">
        <authorList>
            <person name="Martin A.A."/>
        </authorList>
    </citation>
    <scope>NUCLEOTIDE SEQUENCE</scope>
    <source>
        <strain evidence="4">ED321</strain>
    </source>
</reference>
<proteinExistence type="predicted"/>
<feature type="domain" description="Reverse transcriptase" evidence="2">
    <location>
        <begin position="615"/>
        <end position="873"/>
    </location>
</feature>
<feature type="compositionally biased region" description="Polar residues" evidence="1">
    <location>
        <begin position="1343"/>
        <end position="1354"/>
    </location>
</feature>
<keyword evidence="3" id="KW-0808">Transferase</keyword>
<dbReference type="GO" id="GO:0003964">
    <property type="term" value="F:RNA-directed DNA polymerase activity"/>
    <property type="evidence" value="ECO:0007669"/>
    <property type="project" value="UniProtKB-KW"/>
</dbReference>
<dbReference type="InterPro" id="IPR043502">
    <property type="entry name" value="DNA/RNA_pol_sf"/>
</dbReference>
<dbReference type="EMBL" id="LN609397">
    <property type="protein sequence ID" value="CEF60125.1"/>
    <property type="molecule type" value="Genomic_DNA"/>
</dbReference>
<evidence type="ECO:0000313" key="4">
    <source>
        <dbReference type="Proteomes" id="UP000035682"/>
    </source>
</evidence>
<evidence type="ECO:0000313" key="5">
    <source>
        <dbReference type="WBParaSite" id="SRAE_X000186500.1"/>
    </source>
</evidence>
<sequence>MSERKMIYSETLIDSSVYKTGLKNRFKKPVYKTTFFAKLMPIVVRSHQISHKHSIEIPWTSNQISTVLKVLTKCRLDENHKILLDISTKQFKQLVNSVNKTEEQILEYLDFEFKNRLFLQLPITSLPIPPSELNSQRLKIQNRFNIKHKDIPKSIKQGSVSENTLSKSLSADQFKTCLTQNQSNITQTPSRNPRKRCSNDLNSITEQSPIKRLNNENESFNDSSNLTFIDKILETINEKPKITFANIVKKNISKNNDIINYKDKFKNKFKQNFKNKNNFKFKNTISKQDNSLTTLKEKKLLKDMSFEERYKTFENTKGPLFRFEITKKTPLVEANIFLENKLKDLNKIWLKDKIDEKESMKTWQKANKILRTIHKVLKSYHYQKIDLEGLRVENQIRIKRSINKTNRFIEQTSALVKVTKSSYDKKTKNAANAKLRKIVNTNKKKFHNVEQILKFNNDKISILKKRLTTVVNSYNKFKIRKRFQIKPSLKSIIDQEPKKYPISNDTITTYLEGLFSYEKPTEQKLIGEWIESTKFEKQNIIDELFDEVLFDEILKYSRPFKAAGLNSVYVVIFKKLKSAKNFLISWIKGVLDNRIPLTKTDITGKCFSIFKSGDQNKPENYRFINILNSHYKLLTKYINNLISSHLYKILPLEQFANKAGRDGLLDATLINRVLQKATFENSTQVKQSWIDFSKAFDSINHESLKLILKHLNFDDRLIKLLTDSMKYYSLSLGNSFNDKNNTKNNVKTKKLQTIKLQKGIFQGDSVAPTLFCMTLIPLSYHLNKKTKIELTNNLKLNHILFYDDIKLFASDINTLTEITNLVETYGLEVGLKTNKKKCAYTTDDPIPIDINNPSILLDYTELKTTYKHLGILENQFGADTRENLDKLKEVIDKALDITLSSPLSVGEMVKCINTCITPKILYCFSHIGDENIRRKVATQFDCLIRAKFNNHKIKLTSLTNSRLYLSRDNLGLGLKNMELELDKINLKNYIHIHFTKLFQDLKNRFTTMHEQFKYLAQKYQLDIILNDSSIQINNEDIYNEKTAKYRITHYLDKFSEIYWLNHYKKTRQFPITYIEKELITPWSASTDFKPNQFKKIVIFQENLHPALNNATNPDKNSRCVLVDNDNKRCNRFDNINHILSDCPNNNPNKIIRHDKTLYELVNLISISKARKFLDFSDLKKTHIFKDIKLEVDQPHKILTTLHHNRPDLIIHTPNIIFVCDITICNISNLDDAATLKRQRYDLDGTKELTKPIPHNQEIGHANKPNFCKHLRNSQEKPVCFIPLCFANFGEINKKNKNNWYTIFEALNMDCKKSLEKISRRVALESEFMAFKYVNYKQKTSQQTITLDAQPSPQTQEDKRQVMDVDMSTET</sequence>
<dbReference type="GeneID" id="36384936"/>